<dbReference type="EMBL" id="ML993580">
    <property type="protein sequence ID" value="KAF2172879.1"/>
    <property type="molecule type" value="Genomic_DNA"/>
</dbReference>
<dbReference type="Pfam" id="PF00270">
    <property type="entry name" value="DEAD"/>
    <property type="match status" value="1"/>
</dbReference>
<keyword evidence="1" id="KW-0930">Antiviral protein</keyword>
<dbReference type="InterPro" id="IPR005034">
    <property type="entry name" value="Dicer_dimerisation"/>
</dbReference>
<dbReference type="RefSeq" id="XP_033673768.1">
    <property type="nucleotide sequence ID" value="XM_033803789.1"/>
</dbReference>
<evidence type="ECO:0000259" key="11">
    <source>
        <dbReference type="PROSITE" id="PS51194"/>
    </source>
</evidence>
<dbReference type="Pfam" id="PF00636">
    <property type="entry name" value="Ribonuclease_3"/>
    <property type="match status" value="2"/>
</dbReference>
<dbReference type="PANTHER" id="PTHR14950">
    <property type="entry name" value="DICER-RELATED"/>
    <property type="match status" value="1"/>
</dbReference>
<dbReference type="Pfam" id="PF03368">
    <property type="entry name" value="Dicer_dimer"/>
    <property type="match status" value="1"/>
</dbReference>
<dbReference type="InterPro" id="IPR011545">
    <property type="entry name" value="DEAD/DEAH_box_helicase_dom"/>
</dbReference>
<evidence type="ECO:0000256" key="2">
    <source>
        <dbReference type="ARBA" id="ARBA00022737"/>
    </source>
</evidence>
<evidence type="ECO:0000256" key="4">
    <source>
        <dbReference type="ARBA" id="ARBA00022801"/>
    </source>
</evidence>
<dbReference type="Gene3D" id="1.10.1520.10">
    <property type="entry name" value="Ribonuclease III domain"/>
    <property type="match status" value="2"/>
</dbReference>
<proteinExistence type="inferred from homology"/>
<keyword evidence="8" id="KW-0694">RNA-binding</keyword>
<keyword evidence="3" id="KW-0547">Nucleotide-binding</keyword>
<dbReference type="InterPro" id="IPR038248">
    <property type="entry name" value="Dicer_dimer_sf"/>
</dbReference>
<dbReference type="GeneID" id="54557061"/>
<dbReference type="GO" id="GO:0005524">
    <property type="term" value="F:ATP binding"/>
    <property type="evidence" value="ECO:0007669"/>
    <property type="project" value="UniProtKB-KW"/>
</dbReference>
<keyword evidence="14" id="KW-1185">Reference proteome</keyword>
<dbReference type="InterPro" id="IPR014001">
    <property type="entry name" value="Helicase_ATP-bd"/>
</dbReference>
<dbReference type="CDD" id="cd18802">
    <property type="entry name" value="SF2_C_dicer"/>
    <property type="match status" value="1"/>
</dbReference>
<dbReference type="GO" id="GO:0004525">
    <property type="term" value="F:ribonuclease III activity"/>
    <property type="evidence" value="ECO:0007669"/>
    <property type="project" value="InterPro"/>
</dbReference>
<keyword evidence="2" id="KW-0677">Repeat</keyword>
<keyword evidence="7" id="KW-0051">Antiviral defense</keyword>
<evidence type="ECO:0000313" key="14">
    <source>
        <dbReference type="Proteomes" id="UP000799537"/>
    </source>
</evidence>
<dbReference type="InterPro" id="IPR027417">
    <property type="entry name" value="P-loop_NTPase"/>
</dbReference>
<evidence type="ECO:0000259" key="10">
    <source>
        <dbReference type="PROSITE" id="PS51192"/>
    </source>
</evidence>
<accession>A0A6A6D410</accession>
<dbReference type="SUPFAM" id="SSF52540">
    <property type="entry name" value="P-loop containing nucleoside triphosphate hydrolases"/>
    <property type="match status" value="1"/>
</dbReference>
<comment type="similarity">
    <text evidence="8">Belongs to the helicase family. Dicer subfamily.</text>
</comment>
<dbReference type="GO" id="GO:0003723">
    <property type="term" value="F:RNA binding"/>
    <property type="evidence" value="ECO:0007669"/>
    <property type="project" value="UniProtKB-UniRule"/>
</dbReference>
<evidence type="ECO:0000256" key="1">
    <source>
        <dbReference type="ARBA" id="ARBA00022721"/>
    </source>
</evidence>
<dbReference type="GO" id="GO:0005634">
    <property type="term" value="C:nucleus"/>
    <property type="evidence" value="ECO:0007669"/>
    <property type="project" value="TreeGrafter"/>
</dbReference>
<evidence type="ECO:0000259" key="9">
    <source>
        <dbReference type="PROSITE" id="PS50142"/>
    </source>
</evidence>
<evidence type="ECO:0000256" key="8">
    <source>
        <dbReference type="PROSITE-ProRule" id="PRU00657"/>
    </source>
</evidence>
<dbReference type="CDD" id="cd18034">
    <property type="entry name" value="DEXHc_dicer"/>
    <property type="match status" value="1"/>
</dbReference>
<dbReference type="InterPro" id="IPR001650">
    <property type="entry name" value="Helicase_C-like"/>
</dbReference>
<evidence type="ECO:0000256" key="6">
    <source>
        <dbReference type="ARBA" id="ARBA00022840"/>
    </source>
</evidence>
<dbReference type="SUPFAM" id="SSF69065">
    <property type="entry name" value="RNase III domain-like"/>
    <property type="match status" value="2"/>
</dbReference>
<dbReference type="PROSITE" id="PS51192">
    <property type="entry name" value="HELICASE_ATP_BIND_1"/>
    <property type="match status" value="1"/>
</dbReference>
<dbReference type="PANTHER" id="PTHR14950:SF37">
    <property type="entry name" value="ENDORIBONUCLEASE DICER"/>
    <property type="match status" value="1"/>
</dbReference>
<feature type="domain" description="Helicase C-terminal" evidence="11">
    <location>
        <begin position="368"/>
        <end position="542"/>
    </location>
</feature>
<dbReference type="Pfam" id="PF00271">
    <property type="entry name" value="Helicase_C"/>
    <property type="match status" value="1"/>
</dbReference>
<dbReference type="GO" id="GO:0005737">
    <property type="term" value="C:cytoplasm"/>
    <property type="evidence" value="ECO:0007669"/>
    <property type="project" value="TreeGrafter"/>
</dbReference>
<evidence type="ECO:0000259" key="12">
    <source>
        <dbReference type="PROSITE" id="PS51327"/>
    </source>
</evidence>
<dbReference type="Proteomes" id="UP000799537">
    <property type="component" value="Unassembled WGS sequence"/>
</dbReference>
<evidence type="ECO:0000256" key="3">
    <source>
        <dbReference type="ARBA" id="ARBA00022741"/>
    </source>
</evidence>
<dbReference type="GO" id="GO:0050688">
    <property type="term" value="P:regulation of defense response to virus"/>
    <property type="evidence" value="ECO:0007669"/>
    <property type="project" value="UniProtKB-KW"/>
</dbReference>
<feature type="domain" description="Dicer dsRNA-binding fold" evidence="12">
    <location>
        <begin position="555"/>
        <end position="655"/>
    </location>
</feature>
<organism evidence="13 14">
    <name type="scientific">Zasmidium cellare ATCC 36951</name>
    <dbReference type="NCBI Taxonomy" id="1080233"/>
    <lineage>
        <taxon>Eukaryota</taxon>
        <taxon>Fungi</taxon>
        <taxon>Dikarya</taxon>
        <taxon>Ascomycota</taxon>
        <taxon>Pezizomycotina</taxon>
        <taxon>Dothideomycetes</taxon>
        <taxon>Dothideomycetidae</taxon>
        <taxon>Mycosphaerellales</taxon>
        <taxon>Mycosphaerellaceae</taxon>
        <taxon>Zasmidium</taxon>
    </lineage>
</organism>
<gene>
    <name evidence="13" type="ORF">M409DRAFT_16833</name>
</gene>
<dbReference type="SMART" id="SM00487">
    <property type="entry name" value="DEXDc"/>
    <property type="match status" value="1"/>
</dbReference>
<dbReference type="Gene3D" id="3.40.50.300">
    <property type="entry name" value="P-loop containing nucleotide triphosphate hydrolases"/>
    <property type="match status" value="2"/>
</dbReference>
<dbReference type="SMART" id="SM00535">
    <property type="entry name" value="RIBOc"/>
    <property type="match status" value="2"/>
</dbReference>
<evidence type="ECO:0000313" key="13">
    <source>
        <dbReference type="EMBL" id="KAF2172879.1"/>
    </source>
</evidence>
<evidence type="ECO:0008006" key="15">
    <source>
        <dbReference type="Google" id="ProtNLM"/>
    </source>
</evidence>
<dbReference type="Gene3D" id="3.30.160.380">
    <property type="entry name" value="Dicer dimerisation domain"/>
    <property type="match status" value="1"/>
</dbReference>
<dbReference type="SUPFAM" id="SSF54768">
    <property type="entry name" value="dsRNA-binding domain-like"/>
    <property type="match status" value="1"/>
</dbReference>
<evidence type="ECO:0000256" key="7">
    <source>
        <dbReference type="ARBA" id="ARBA00023118"/>
    </source>
</evidence>
<sequence>MEDDSVMAEAAPTTLRLRSYQQEMLDASLERNIIVAMDTGSGKTHIAIARILTALERSDKLVWFLSPSVALSMQQADLLSSHLPAYHVRTLTGLDGVDKWTDQKLWDATLANVHVVIGTPAVLLDALTHGFVKIDQLGLCVFDEAHRTTKSHPMNSIMKLFYHPAIQQGRPVPDILGLTASPVVNSKHGSLETIESNLNAITRTPKHNREDLQAHVNAPVVTTVLYPRETIDPYAQTDGVLAGLTRATQGYEFAQDPYVLELIEQDDPRSRKEYQKVMMKRKTYCWENLRALDLRASTMQEQLGTSMAAWYVNTCIERFRDGIVSDAAIMPDLSEKERKHLSRIFDQVQSQAPVDDKADLSISQKVSQLLQILDQHGEAATRGIVFVEQRVQVTALAELLRRLPDVSHRVATFVGTSSSSKRKISVADLVAIKEQEKDLAAFRNGEKNLMIATNVLEEGIDVSACNLVICFDPPKNLVSFVQRRGRARQKESHYYLFVPDDQSNNKQWATLEAEMKKAYMDDTRQLASRLDDELALSDKVYQIPSTGAMLTLENAKAHLYHFCSVSTPASNYVDVRPEFDTEEHPGGTALTSSWSASVYLPSSVHADLRSAKSSKQWPNEETAIADAAFEAYVTLHKAGLINDNLLPRVKDYGPDVGQQHVDQPSIVQVTGRYLSHKELHTDENTSTQEWLSHQVHVWFRGESVCEIRLWLPSSQLPSLKLRLFWNKQDEYNVTIGGPDVTSEVVDHKALSLSQKCTQLLLSSVHGNRMPAHATDFPVLFTPNLDEDMSQWLADATGVREATSTDESDAIDAGLVRVKGQVGHAYILQDLQSDASSEEGAQLTVTNFPKRKDFLHMVSENNKSTAYSVKQSIPAVNCTIDNLPVKYAIFAAFVPSIMHKIETALLAIDLQTTLLREVDISDLGLVLEAVSAPSAEESRFQDSGLQRDASPEGAPAVKDSSNIIDYNRLEYLGDTILKHCTELQVMAQHTNWPESYLSLERDRIVRNSNLSKAALSAGLDKYILIKPFTGNKWRPPYLTELLAKAPETRHMSTKTLADVVEALIGAAFVDGGLPKSLTCISTLLPLERWHPPTQCFDNLLHDLHPSKSTHLALLERLVGHEFQHPTLLLEAITHVSYPYNRTGLSYERLEFLGDSVLDLIITPKLFAHRRELRHWELHRIHEALVNSHFLGYCCMAYAIEEEKFDVVVVQDKSTTTTTTTTATRHKIKPSTRRVHLHDFLKLSAQLIPHRRKALDLFQTLQPSLQESLQSGKEYPWPALVALNPPKYFCDIVEAILGALYIDTRGDLSVCEAFVSKLGILDHMDRILDEHVECFSPKERLGVVADREAVRYVNRWGEDVDGKRVFGCVVMVGDEEVVGVDGCGHRDEAEVKAAWEACRILEARGGSKEWEEEEV</sequence>
<dbReference type="PROSITE" id="PS00517">
    <property type="entry name" value="RNASE_3_1"/>
    <property type="match status" value="1"/>
</dbReference>
<dbReference type="SMART" id="SM00490">
    <property type="entry name" value="HELICc"/>
    <property type="match status" value="1"/>
</dbReference>
<name>A0A6A6D410_ZASCE</name>
<feature type="domain" description="RNase III" evidence="9">
    <location>
        <begin position="964"/>
        <end position="1071"/>
    </location>
</feature>
<feature type="domain" description="RNase III" evidence="9">
    <location>
        <begin position="1110"/>
        <end position="1303"/>
    </location>
</feature>
<feature type="domain" description="Helicase ATP-binding" evidence="10">
    <location>
        <begin position="24"/>
        <end position="200"/>
    </location>
</feature>
<dbReference type="GO" id="GO:0030422">
    <property type="term" value="P:siRNA processing"/>
    <property type="evidence" value="ECO:0007669"/>
    <property type="project" value="TreeGrafter"/>
</dbReference>
<evidence type="ECO:0000256" key="5">
    <source>
        <dbReference type="ARBA" id="ARBA00022806"/>
    </source>
</evidence>
<dbReference type="PROSITE" id="PS51327">
    <property type="entry name" value="DICER_DSRBF"/>
    <property type="match status" value="1"/>
</dbReference>
<dbReference type="GO" id="GO:0051607">
    <property type="term" value="P:defense response to virus"/>
    <property type="evidence" value="ECO:0007669"/>
    <property type="project" value="UniProtKB-KW"/>
</dbReference>
<dbReference type="PROSITE" id="PS50142">
    <property type="entry name" value="RNASE_3_2"/>
    <property type="match status" value="2"/>
</dbReference>
<dbReference type="CDD" id="cd00593">
    <property type="entry name" value="RIBOc"/>
    <property type="match status" value="2"/>
</dbReference>
<dbReference type="GO" id="GO:0004386">
    <property type="term" value="F:helicase activity"/>
    <property type="evidence" value="ECO:0007669"/>
    <property type="project" value="UniProtKB-KW"/>
</dbReference>
<protein>
    <recommendedName>
        <fullName evidence="15">Dicer-like protein 2</fullName>
    </recommendedName>
</protein>
<dbReference type="PROSITE" id="PS51194">
    <property type="entry name" value="HELICASE_CTER"/>
    <property type="match status" value="1"/>
</dbReference>
<dbReference type="InterPro" id="IPR000999">
    <property type="entry name" value="RNase_III_dom"/>
</dbReference>
<keyword evidence="4" id="KW-0378">Hydrolase</keyword>
<reference evidence="13" key="1">
    <citation type="journal article" date="2020" name="Stud. Mycol.">
        <title>101 Dothideomycetes genomes: a test case for predicting lifestyles and emergence of pathogens.</title>
        <authorList>
            <person name="Haridas S."/>
            <person name="Albert R."/>
            <person name="Binder M."/>
            <person name="Bloem J."/>
            <person name="Labutti K."/>
            <person name="Salamov A."/>
            <person name="Andreopoulos B."/>
            <person name="Baker S."/>
            <person name="Barry K."/>
            <person name="Bills G."/>
            <person name="Bluhm B."/>
            <person name="Cannon C."/>
            <person name="Castanera R."/>
            <person name="Culley D."/>
            <person name="Daum C."/>
            <person name="Ezra D."/>
            <person name="Gonzalez J."/>
            <person name="Henrissat B."/>
            <person name="Kuo A."/>
            <person name="Liang C."/>
            <person name="Lipzen A."/>
            <person name="Lutzoni F."/>
            <person name="Magnuson J."/>
            <person name="Mondo S."/>
            <person name="Nolan M."/>
            <person name="Ohm R."/>
            <person name="Pangilinan J."/>
            <person name="Park H.-J."/>
            <person name="Ramirez L."/>
            <person name="Alfaro M."/>
            <person name="Sun H."/>
            <person name="Tritt A."/>
            <person name="Yoshinaga Y."/>
            <person name="Zwiers L.-H."/>
            <person name="Turgeon B."/>
            <person name="Goodwin S."/>
            <person name="Spatafora J."/>
            <person name="Crous P."/>
            <person name="Grigoriev I."/>
        </authorList>
    </citation>
    <scope>NUCLEOTIDE SEQUENCE</scope>
    <source>
        <strain evidence="13">ATCC 36951</strain>
    </source>
</reference>
<dbReference type="InterPro" id="IPR036389">
    <property type="entry name" value="RNase_III_sf"/>
</dbReference>
<dbReference type="OrthoDB" id="416741at2759"/>
<keyword evidence="6" id="KW-0067">ATP-binding</keyword>
<keyword evidence="5" id="KW-0347">Helicase</keyword>